<protein>
    <submittedName>
        <fullName evidence="13 14">Uncharacterized protein</fullName>
    </submittedName>
</protein>
<dbReference type="Gene3D" id="1.10.287.770">
    <property type="entry name" value="YojJ-like"/>
    <property type="match status" value="1"/>
</dbReference>
<keyword evidence="8 12" id="KW-0472">Membrane</keyword>
<evidence type="ECO:0000313" key="14">
    <source>
        <dbReference type="EnsemblMetazoa" id="HelroP167076"/>
    </source>
</evidence>
<evidence type="ECO:0000256" key="3">
    <source>
        <dbReference type="ARBA" id="ARBA00022461"/>
    </source>
</evidence>
<evidence type="ECO:0000256" key="12">
    <source>
        <dbReference type="SAM" id="Phobius"/>
    </source>
</evidence>
<dbReference type="GO" id="GO:0035725">
    <property type="term" value="P:sodium ion transmembrane transport"/>
    <property type="evidence" value="ECO:0000318"/>
    <property type="project" value="GO_Central"/>
</dbReference>
<dbReference type="Gene3D" id="2.60.470.10">
    <property type="entry name" value="Acid-sensing ion channels like domains"/>
    <property type="match status" value="1"/>
</dbReference>
<reference evidence="14" key="3">
    <citation type="submission" date="2015-06" db="UniProtKB">
        <authorList>
            <consortium name="EnsemblMetazoa"/>
        </authorList>
    </citation>
    <scope>IDENTIFICATION</scope>
</reference>
<keyword evidence="5 12" id="KW-1133">Transmembrane helix</keyword>
<evidence type="ECO:0000256" key="7">
    <source>
        <dbReference type="ARBA" id="ARBA00023065"/>
    </source>
</evidence>
<dbReference type="RefSeq" id="XP_009010843.1">
    <property type="nucleotide sequence ID" value="XM_009012595.1"/>
</dbReference>
<dbReference type="eggNOG" id="KOG4294">
    <property type="taxonomic scope" value="Eukaryota"/>
</dbReference>
<evidence type="ECO:0000313" key="15">
    <source>
        <dbReference type="Proteomes" id="UP000015101"/>
    </source>
</evidence>
<dbReference type="InterPro" id="IPR001873">
    <property type="entry name" value="ENaC"/>
</dbReference>
<keyword evidence="15" id="KW-1185">Reference proteome</keyword>
<reference evidence="13 15" key="2">
    <citation type="journal article" date="2013" name="Nature">
        <title>Insights into bilaterian evolution from three spiralian genomes.</title>
        <authorList>
            <person name="Simakov O."/>
            <person name="Marletaz F."/>
            <person name="Cho S.J."/>
            <person name="Edsinger-Gonzales E."/>
            <person name="Havlak P."/>
            <person name="Hellsten U."/>
            <person name="Kuo D.H."/>
            <person name="Larsson T."/>
            <person name="Lv J."/>
            <person name="Arendt D."/>
            <person name="Savage R."/>
            <person name="Osoegawa K."/>
            <person name="de Jong P."/>
            <person name="Grimwood J."/>
            <person name="Chapman J.A."/>
            <person name="Shapiro H."/>
            <person name="Aerts A."/>
            <person name="Otillar R.P."/>
            <person name="Terry A.Y."/>
            <person name="Boore J.L."/>
            <person name="Grigoriev I.V."/>
            <person name="Lindberg D.R."/>
            <person name="Seaver E.C."/>
            <person name="Weisblat D.A."/>
            <person name="Putnam N.H."/>
            <person name="Rokhsar D.S."/>
        </authorList>
    </citation>
    <scope>NUCLEOTIDE SEQUENCE</scope>
</reference>
<dbReference type="CTD" id="20201795"/>
<evidence type="ECO:0000256" key="2">
    <source>
        <dbReference type="ARBA" id="ARBA00022448"/>
    </source>
</evidence>
<dbReference type="PANTHER" id="PTHR11690:SF248">
    <property type="entry name" value="PICKPOCKET 17, ISOFORM A"/>
    <property type="match status" value="1"/>
</dbReference>
<dbReference type="AlphaFoldDB" id="T1EYZ5"/>
<sequence length="534" mass="60863">MKLATDIVKKELAKYGKSTSIRGVPKCFTSSDRVLISLWIISLTICTIVLIFLLSTSFEKYFSWPTMTQFGETIGEDLAFPDVTFCNIDVFADENAKKYSIEKYFEFVRSNKGQIKKLVNHKENSSIKVKRDVYEKFYSIPGYISNLPKHDGKGNKSCPEFIVSCSVFTLNWLSSDLDCANNFLTIWEQNYYTCYTLRTSKLNKENNITIRGLSLVLNVGPPNFYQLPLRSTIVGSQTRGVQVSVHSPGSSPDLKRGFSVAPGTENVVTIVQTSRTRQNKPYNTLGCTSYKTVPLLPTEKYHRDLCIETCKQKLIEKNCGCLSHYLYIPSSFLDPVKICRNFSFDENNFSSKSSFNKSKMEDVIDSYLCSMKYVDTSTCDGDCLIRCEKTVYDTYIATSPWPQPALQLSIFGRYIFNCTRTDERVRQRYSKYLQLYYDFLSNSGQNFTEHSELKQIQESLLVVKLVMKDTFPLFLRDQPAITWDAMFGIIGGTLSLWLGITVSTGVELIELIYLIVKNYLTSKKEGVGQNDGKM</sequence>
<dbReference type="EMBL" id="AMQM01002649">
    <property type="status" value="NOT_ANNOTATED_CDS"/>
    <property type="molecule type" value="Genomic_DNA"/>
</dbReference>
<evidence type="ECO:0000256" key="9">
    <source>
        <dbReference type="ARBA" id="ARBA00023201"/>
    </source>
</evidence>
<evidence type="ECO:0000256" key="4">
    <source>
        <dbReference type="ARBA" id="ARBA00022692"/>
    </source>
</evidence>
<evidence type="ECO:0000256" key="6">
    <source>
        <dbReference type="ARBA" id="ARBA00023053"/>
    </source>
</evidence>
<dbReference type="GO" id="GO:0015280">
    <property type="term" value="F:ligand-gated sodium channel activity"/>
    <property type="evidence" value="ECO:0000318"/>
    <property type="project" value="GO_Central"/>
</dbReference>
<dbReference type="KEGG" id="hro:HELRODRAFT_167076"/>
<dbReference type="GeneID" id="20201795"/>
<feature type="transmembrane region" description="Helical" evidence="12">
    <location>
        <begin position="494"/>
        <end position="516"/>
    </location>
</feature>
<evidence type="ECO:0000256" key="10">
    <source>
        <dbReference type="ARBA" id="ARBA00023303"/>
    </source>
</evidence>
<evidence type="ECO:0000313" key="13">
    <source>
        <dbReference type="EMBL" id="ESO10574.1"/>
    </source>
</evidence>
<dbReference type="GO" id="GO:0005886">
    <property type="term" value="C:plasma membrane"/>
    <property type="evidence" value="ECO:0000318"/>
    <property type="project" value="GO_Central"/>
</dbReference>
<evidence type="ECO:0000256" key="8">
    <source>
        <dbReference type="ARBA" id="ARBA00023136"/>
    </source>
</evidence>
<dbReference type="HOGENOM" id="CLU_020415_2_0_1"/>
<keyword evidence="2 11" id="KW-0813">Transport</keyword>
<comment type="subcellular location">
    <subcellularLocation>
        <location evidence="1">Membrane</location>
        <topology evidence="1">Multi-pass membrane protein</topology>
    </subcellularLocation>
</comment>
<gene>
    <name evidence="14" type="primary">20201795</name>
    <name evidence="13" type="ORF">HELRODRAFT_167076</name>
</gene>
<feature type="transmembrane region" description="Helical" evidence="12">
    <location>
        <begin position="34"/>
        <end position="54"/>
    </location>
</feature>
<dbReference type="OrthoDB" id="10064773at2759"/>
<proteinExistence type="inferred from homology"/>
<reference evidence="15" key="1">
    <citation type="submission" date="2012-12" db="EMBL/GenBank/DDBJ databases">
        <authorList>
            <person name="Hellsten U."/>
            <person name="Grimwood J."/>
            <person name="Chapman J.A."/>
            <person name="Shapiro H."/>
            <person name="Aerts A."/>
            <person name="Otillar R.P."/>
            <person name="Terry A.Y."/>
            <person name="Boore J.L."/>
            <person name="Simakov O."/>
            <person name="Marletaz F."/>
            <person name="Cho S.-J."/>
            <person name="Edsinger-Gonzales E."/>
            <person name="Havlak P."/>
            <person name="Kuo D.-H."/>
            <person name="Larsson T."/>
            <person name="Lv J."/>
            <person name="Arendt D."/>
            <person name="Savage R."/>
            <person name="Osoegawa K."/>
            <person name="de Jong P."/>
            <person name="Lindberg D.R."/>
            <person name="Seaver E.C."/>
            <person name="Weisblat D.A."/>
            <person name="Putnam N.H."/>
            <person name="Grigoriev I.V."/>
            <person name="Rokhsar D.S."/>
        </authorList>
    </citation>
    <scope>NUCLEOTIDE SEQUENCE</scope>
</reference>
<keyword evidence="4 11" id="KW-0812">Transmembrane</keyword>
<evidence type="ECO:0000256" key="11">
    <source>
        <dbReference type="RuleBase" id="RU000679"/>
    </source>
</evidence>
<evidence type="ECO:0000256" key="1">
    <source>
        <dbReference type="ARBA" id="ARBA00004141"/>
    </source>
</evidence>
<dbReference type="Pfam" id="PF00858">
    <property type="entry name" value="ASC"/>
    <property type="match status" value="1"/>
</dbReference>
<keyword evidence="10 11" id="KW-0407">Ion channel</keyword>
<name>T1EYZ5_HELRO</name>
<dbReference type="PRINTS" id="PR01078">
    <property type="entry name" value="AMINACHANNEL"/>
</dbReference>
<dbReference type="InParanoid" id="T1EYZ5"/>
<keyword evidence="3 11" id="KW-0894">Sodium channel</keyword>
<dbReference type="PANTHER" id="PTHR11690">
    <property type="entry name" value="AMILORIDE-SENSITIVE SODIUM CHANNEL-RELATED"/>
    <property type="match status" value="1"/>
</dbReference>
<dbReference type="EnsemblMetazoa" id="HelroT167076">
    <property type="protein sequence ID" value="HelroP167076"/>
    <property type="gene ID" value="HelroG167076"/>
</dbReference>
<comment type="similarity">
    <text evidence="11">Belongs to the amiloride-sensitive sodium channel (TC 1.A.6) family.</text>
</comment>
<dbReference type="Proteomes" id="UP000015101">
    <property type="component" value="Unassembled WGS sequence"/>
</dbReference>
<keyword evidence="9 11" id="KW-0739">Sodium transport</keyword>
<dbReference type="EMBL" id="KB095858">
    <property type="protein sequence ID" value="ESO10574.1"/>
    <property type="molecule type" value="Genomic_DNA"/>
</dbReference>
<keyword evidence="7 11" id="KW-0406">Ion transport</keyword>
<keyword evidence="6" id="KW-0915">Sodium</keyword>
<accession>T1EYZ5</accession>
<evidence type="ECO:0000256" key="5">
    <source>
        <dbReference type="ARBA" id="ARBA00022989"/>
    </source>
</evidence>
<organism evidence="14 15">
    <name type="scientific">Helobdella robusta</name>
    <name type="common">Californian leech</name>
    <dbReference type="NCBI Taxonomy" id="6412"/>
    <lineage>
        <taxon>Eukaryota</taxon>
        <taxon>Metazoa</taxon>
        <taxon>Spiralia</taxon>
        <taxon>Lophotrochozoa</taxon>
        <taxon>Annelida</taxon>
        <taxon>Clitellata</taxon>
        <taxon>Hirudinea</taxon>
        <taxon>Rhynchobdellida</taxon>
        <taxon>Glossiphoniidae</taxon>
        <taxon>Helobdella</taxon>
    </lineage>
</organism>